<dbReference type="InterPro" id="IPR024341">
    <property type="entry name" value="DUF2631"/>
</dbReference>
<accession>A0ABY8VBR6</accession>
<keyword evidence="1" id="KW-0472">Membrane</keyword>
<name>A0ABY8VBR6_9CORY</name>
<evidence type="ECO:0000313" key="2">
    <source>
        <dbReference type="EMBL" id="WIM66869.1"/>
    </source>
</evidence>
<keyword evidence="3" id="KW-1185">Reference proteome</keyword>
<organism evidence="2 3">
    <name type="scientific">Corynebacterium breve</name>
    <dbReference type="NCBI Taxonomy" id="3049799"/>
    <lineage>
        <taxon>Bacteria</taxon>
        <taxon>Bacillati</taxon>
        <taxon>Actinomycetota</taxon>
        <taxon>Actinomycetes</taxon>
        <taxon>Mycobacteriales</taxon>
        <taxon>Corynebacteriaceae</taxon>
        <taxon>Corynebacterium</taxon>
    </lineage>
</organism>
<gene>
    <name evidence="2" type="ORF">QP027_06935</name>
</gene>
<evidence type="ECO:0000313" key="3">
    <source>
        <dbReference type="Proteomes" id="UP001225598"/>
    </source>
</evidence>
<dbReference type="EMBL" id="CP126969">
    <property type="protein sequence ID" value="WIM66869.1"/>
    <property type="molecule type" value="Genomic_DNA"/>
</dbReference>
<feature type="transmembrane region" description="Helical" evidence="1">
    <location>
        <begin position="58"/>
        <end position="79"/>
    </location>
</feature>
<keyword evidence="1" id="KW-1133">Transmembrane helix</keyword>
<keyword evidence="1" id="KW-0812">Transmembrane</keyword>
<feature type="transmembrane region" description="Helical" evidence="1">
    <location>
        <begin position="34"/>
        <end position="52"/>
    </location>
</feature>
<dbReference type="Proteomes" id="UP001225598">
    <property type="component" value="Chromosome"/>
</dbReference>
<reference evidence="2 3" key="1">
    <citation type="submission" date="2023-05" db="EMBL/GenBank/DDBJ databases">
        <title>Corynebacterium suedekumii sp. nov. and Corynebacterium breve sp. nov. isolated from raw cow's milk.</title>
        <authorList>
            <person name="Baer M.K."/>
            <person name="Mehl L."/>
            <person name="Hellmuth R."/>
            <person name="Marke G."/>
            <person name="Lipski A."/>
        </authorList>
    </citation>
    <scope>NUCLEOTIDE SEQUENCE [LARGE SCALE GENOMIC DNA]</scope>
    <source>
        <strain evidence="2 3">R4</strain>
    </source>
</reference>
<dbReference type="RefSeq" id="WP_284823560.1">
    <property type="nucleotide sequence ID" value="NZ_CP126969.1"/>
</dbReference>
<evidence type="ECO:0000256" key="1">
    <source>
        <dbReference type="SAM" id="Phobius"/>
    </source>
</evidence>
<sequence>MATSHEKTYEVYNGVSEEDVPSAKWGWSEFSPKTIQIAGWISVAFLVAYHFGNHQGHVETIWLVAFAAFIAIGLIFFALRPELPQVRTITAHNQAEGHQEPDWAYDQKTMSGAYTNLTDSQLRALNIEPSRVAHLREIEEN</sequence>
<dbReference type="Pfam" id="PF10939">
    <property type="entry name" value="DUF2631"/>
    <property type="match status" value="1"/>
</dbReference>
<protein>
    <submittedName>
        <fullName evidence="2">DUF2631 domain-containing protein</fullName>
    </submittedName>
</protein>
<proteinExistence type="predicted"/>